<comment type="caution">
    <text evidence="2">The sequence shown here is derived from an EMBL/GenBank/DDBJ whole genome shotgun (WGS) entry which is preliminary data.</text>
</comment>
<protein>
    <submittedName>
        <fullName evidence="2">Dienelactone hydrolase</fullName>
    </submittedName>
</protein>
<dbReference type="AlphaFoldDB" id="A0A5C7FWW2"/>
<dbReference type="GO" id="GO:0016787">
    <property type="term" value="F:hydrolase activity"/>
    <property type="evidence" value="ECO:0007669"/>
    <property type="project" value="UniProtKB-KW"/>
</dbReference>
<dbReference type="RefSeq" id="WP_147929213.1">
    <property type="nucleotide sequence ID" value="NZ_VOXD01000003.1"/>
</dbReference>
<evidence type="ECO:0000313" key="2">
    <source>
        <dbReference type="EMBL" id="TXF91194.1"/>
    </source>
</evidence>
<accession>A0A5C7FWW2</accession>
<evidence type="ECO:0000313" key="3">
    <source>
        <dbReference type="Proteomes" id="UP000321907"/>
    </source>
</evidence>
<dbReference type="Proteomes" id="UP000321907">
    <property type="component" value="Unassembled WGS sequence"/>
</dbReference>
<organism evidence="2 3">
    <name type="scientific">Neolewinella aurantiaca</name>
    <dbReference type="NCBI Taxonomy" id="2602767"/>
    <lineage>
        <taxon>Bacteria</taxon>
        <taxon>Pseudomonadati</taxon>
        <taxon>Bacteroidota</taxon>
        <taxon>Saprospiria</taxon>
        <taxon>Saprospirales</taxon>
        <taxon>Lewinellaceae</taxon>
        <taxon>Neolewinella</taxon>
    </lineage>
</organism>
<dbReference type="EMBL" id="VOXD01000003">
    <property type="protein sequence ID" value="TXF91194.1"/>
    <property type="molecule type" value="Genomic_DNA"/>
</dbReference>
<proteinExistence type="predicted"/>
<dbReference type="OrthoDB" id="9782215at2"/>
<name>A0A5C7FWW2_9BACT</name>
<gene>
    <name evidence="2" type="ORF">FUA23_02915</name>
</gene>
<dbReference type="SUPFAM" id="SSF53474">
    <property type="entry name" value="alpha/beta-Hydrolases"/>
    <property type="match status" value="1"/>
</dbReference>
<reference evidence="2 3" key="1">
    <citation type="submission" date="2019-08" db="EMBL/GenBank/DDBJ databases">
        <title>Lewinella sp. strain SSH13 Genome sequencing and assembly.</title>
        <authorList>
            <person name="Kim I."/>
        </authorList>
    </citation>
    <scope>NUCLEOTIDE SEQUENCE [LARGE SCALE GENOMIC DNA]</scope>
    <source>
        <strain evidence="2 3">SSH13</strain>
    </source>
</reference>
<feature type="domain" description="Dienelactone hydrolase" evidence="1">
    <location>
        <begin position="35"/>
        <end position="225"/>
    </location>
</feature>
<keyword evidence="3" id="KW-1185">Reference proteome</keyword>
<sequence>MITQIETYEKSDFTAAVAGGHLVRHNVYTLGEGDKVLVLLQELPGIGQETLALADRFVATGYRVVMPHLFGPIGKVSLVGNLVRVFCMTRELKIFRKGGSSPIVDWLAALCRSIKQQYGVKGVAVIGMCLTGNFAISLMADESVLAAYASQPALPVHDQKGLHLSPGDIEEIKTRLDALGPMHCGRFSEDKLCTSAKFESLEDAFNDNENQRIIFHSLPGKGHSLLTLDFVDEPDHLTRKLLDTVVCYFDEQLTP</sequence>
<dbReference type="InterPro" id="IPR002925">
    <property type="entry name" value="Dienelactn_hydro"/>
</dbReference>
<dbReference type="InterPro" id="IPR029058">
    <property type="entry name" value="AB_hydrolase_fold"/>
</dbReference>
<dbReference type="Pfam" id="PF01738">
    <property type="entry name" value="DLH"/>
    <property type="match status" value="1"/>
</dbReference>
<evidence type="ECO:0000259" key="1">
    <source>
        <dbReference type="Pfam" id="PF01738"/>
    </source>
</evidence>
<keyword evidence="2" id="KW-0378">Hydrolase</keyword>
<dbReference type="Gene3D" id="3.40.50.1820">
    <property type="entry name" value="alpha/beta hydrolase"/>
    <property type="match status" value="1"/>
</dbReference>